<name>A0AAP0G6J8_9ASPA</name>
<dbReference type="EMBL" id="JBBWWQ010000008">
    <property type="protein sequence ID" value="KAK8940709.1"/>
    <property type="molecule type" value="Genomic_DNA"/>
</dbReference>
<gene>
    <name evidence="1" type="ORF">KSP39_PZI010569</name>
</gene>
<sequence>MEIQNIDQLRPDVDFLSTRLTERIFISLLGSLLGSLVSFRSRETTAHRDIFLLQYFWRSRLCLDSKHKRNQVLHICMLAGTSNSAYFVWSHTLQLSEQEFESENSIN</sequence>
<protein>
    <submittedName>
        <fullName evidence="1">Uncharacterized protein</fullName>
    </submittedName>
</protein>
<keyword evidence="2" id="KW-1185">Reference proteome</keyword>
<proteinExistence type="predicted"/>
<reference evidence="1 2" key="1">
    <citation type="journal article" date="2022" name="Nat. Plants">
        <title>Genomes of leafy and leafless Platanthera orchids illuminate the evolution of mycoheterotrophy.</title>
        <authorList>
            <person name="Li M.H."/>
            <person name="Liu K.W."/>
            <person name="Li Z."/>
            <person name="Lu H.C."/>
            <person name="Ye Q.L."/>
            <person name="Zhang D."/>
            <person name="Wang J.Y."/>
            <person name="Li Y.F."/>
            <person name="Zhong Z.M."/>
            <person name="Liu X."/>
            <person name="Yu X."/>
            <person name="Liu D.K."/>
            <person name="Tu X.D."/>
            <person name="Liu B."/>
            <person name="Hao Y."/>
            <person name="Liao X.Y."/>
            <person name="Jiang Y.T."/>
            <person name="Sun W.H."/>
            <person name="Chen J."/>
            <person name="Chen Y.Q."/>
            <person name="Ai Y."/>
            <person name="Zhai J.W."/>
            <person name="Wu S.S."/>
            <person name="Zhou Z."/>
            <person name="Hsiao Y.Y."/>
            <person name="Wu W.L."/>
            <person name="Chen Y.Y."/>
            <person name="Lin Y.F."/>
            <person name="Hsu J.L."/>
            <person name="Li C.Y."/>
            <person name="Wang Z.W."/>
            <person name="Zhao X."/>
            <person name="Zhong W.Y."/>
            <person name="Ma X.K."/>
            <person name="Ma L."/>
            <person name="Huang J."/>
            <person name="Chen G.Z."/>
            <person name="Huang M.Z."/>
            <person name="Huang L."/>
            <person name="Peng D.H."/>
            <person name="Luo Y.B."/>
            <person name="Zou S.Q."/>
            <person name="Chen S.P."/>
            <person name="Lan S."/>
            <person name="Tsai W.C."/>
            <person name="Van de Peer Y."/>
            <person name="Liu Z.J."/>
        </authorList>
    </citation>
    <scope>NUCLEOTIDE SEQUENCE [LARGE SCALE GENOMIC DNA]</scope>
    <source>
        <strain evidence="1">Lor287</strain>
    </source>
</reference>
<organism evidence="1 2">
    <name type="scientific">Platanthera zijinensis</name>
    <dbReference type="NCBI Taxonomy" id="2320716"/>
    <lineage>
        <taxon>Eukaryota</taxon>
        <taxon>Viridiplantae</taxon>
        <taxon>Streptophyta</taxon>
        <taxon>Embryophyta</taxon>
        <taxon>Tracheophyta</taxon>
        <taxon>Spermatophyta</taxon>
        <taxon>Magnoliopsida</taxon>
        <taxon>Liliopsida</taxon>
        <taxon>Asparagales</taxon>
        <taxon>Orchidaceae</taxon>
        <taxon>Orchidoideae</taxon>
        <taxon>Orchideae</taxon>
        <taxon>Orchidinae</taxon>
        <taxon>Platanthera</taxon>
    </lineage>
</organism>
<accession>A0AAP0G6J8</accession>
<evidence type="ECO:0000313" key="2">
    <source>
        <dbReference type="Proteomes" id="UP001418222"/>
    </source>
</evidence>
<dbReference type="Proteomes" id="UP001418222">
    <property type="component" value="Unassembled WGS sequence"/>
</dbReference>
<evidence type="ECO:0000313" key="1">
    <source>
        <dbReference type="EMBL" id="KAK8940709.1"/>
    </source>
</evidence>
<dbReference type="AlphaFoldDB" id="A0AAP0G6J8"/>
<comment type="caution">
    <text evidence="1">The sequence shown here is derived from an EMBL/GenBank/DDBJ whole genome shotgun (WGS) entry which is preliminary data.</text>
</comment>